<dbReference type="FunFam" id="3.90.226.10:FF:000046">
    <property type="entry name" value="Geranyl-CoA carboxylase beta subunit"/>
    <property type="match status" value="1"/>
</dbReference>
<dbReference type="eggNOG" id="KOG0540">
    <property type="taxonomic scope" value="Eukaryota"/>
</dbReference>
<dbReference type="InParanoid" id="H2ZDB3"/>
<feature type="domain" description="CoA carboxyltransferase N-terminal" evidence="7">
    <location>
        <begin position="1"/>
        <end position="247"/>
    </location>
</feature>
<evidence type="ECO:0000259" key="7">
    <source>
        <dbReference type="PROSITE" id="PS50980"/>
    </source>
</evidence>
<evidence type="ECO:0000313" key="10">
    <source>
        <dbReference type="Proteomes" id="UP000007875"/>
    </source>
</evidence>
<evidence type="ECO:0000256" key="6">
    <source>
        <dbReference type="ARBA" id="ARBA00052347"/>
    </source>
</evidence>
<dbReference type="GO" id="GO:1905202">
    <property type="term" value="C:methylcrotonoyl-CoA carboxylase complex"/>
    <property type="evidence" value="ECO:0007669"/>
    <property type="project" value="TreeGrafter"/>
</dbReference>
<evidence type="ECO:0000256" key="1">
    <source>
        <dbReference type="ARBA" id="ARBA00025711"/>
    </source>
</evidence>
<reference evidence="10" key="1">
    <citation type="submission" date="2003-08" db="EMBL/GenBank/DDBJ databases">
        <authorList>
            <person name="Birren B."/>
            <person name="Nusbaum C."/>
            <person name="Abebe A."/>
            <person name="Abouelleil A."/>
            <person name="Adekoya E."/>
            <person name="Ait-zahra M."/>
            <person name="Allen N."/>
            <person name="Allen T."/>
            <person name="An P."/>
            <person name="Anderson M."/>
            <person name="Anderson S."/>
            <person name="Arachchi H."/>
            <person name="Armbruster J."/>
            <person name="Bachantsang P."/>
            <person name="Baldwin J."/>
            <person name="Barry A."/>
            <person name="Bayul T."/>
            <person name="Blitshsteyn B."/>
            <person name="Bloom T."/>
            <person name="Blye J."/>
            <person name="Boguslavskiy L."/>
            <person name="Borowsky M."/>
            <person name="Boukhgalter B."/>
            <person name="Brunache A."/>
            <person name="Butler J."/>
            <person name="Calixte N."/>
            <person name="Calvo S."/>
            <person name="Camarata J."/>
            <person name="Campo K."/>
            <person name="Chang J."/>
            <person name="Cheshatsang Y."/>
            <person name="Citroen M."/>
            <person name="Collymore A."/>
            <person name="Considine T."/>
            <person name="Cook A."/>
            <person name="Cooke P."/>
            <person name="Corum B."/>
            <person name="Cuomo C."/>
            <person name="David R."/>
            <person name="Dawoe T."/>
            <person name="Degray S."/>
            <person name="Dodge S."/>
            <person name="Dooley K."/>
            <person name="Dorje P."/>
            <person name="Dorjee K."/>
            <person name="Dorris L."/>
            <person name="Duffey N."/>
            <person name="Dupes A."/>
            <person name="Elkins T."/>
            <person name="Engels R."/>
            <person name="Erickson J."/>
            <person name="Farina A."/>
            <person name="Faro S."/>
            <person name="Ferreira P."/>
            <person name="Fischer H."/>
            <person name="Fitzgerald M."/>
            <person name="Foley K."/>
            <person name="Gage D."/>
            <person name="Galagan J."/>
            <person name="Gearin G."/>
            <person name="Gnerre S."/>
            <person name="Gnirke A."/>
            <person name="Goyette A."/>
            <person name="Graham J."/>
            <person name="Grandbois E."/>
            <person name="Gyaltsen K."/>
            <person name="Hafez N."/>
            <person name="Hagopian D."/>
            <person name="Hagos B."/>
            <person name="Hall J."/>
            <person name="Hatcher B."/>
            <person name="Heller A."/>
            <person name="Higgins H."/>
            <person name="Honan T."/>
            <person name="Horn A."/>
            <person name="Houde N."/>
            <person name="Hughes L."/>
            <person name="Hulme W."/>
            <person name="Husby E."/>
            <person name="Iliev I."/>
            <person name="Jaffe D."/>
            <person name="Jones C."/>
            <person name="Kamal M."/>
            <person name="Kamat A."/>
            <person name="Kamvysselis M."/>
            <person name="Karlsson E."/>
            <person name="Kells C."/>
            <person name="Kieu A."/>
            <person name="Kisner P."/>
            <person name="Kodira C."/>
            <person name="Kulbokas E."/>
            <person name="Labutti K."/>
            <person name="Lama D."/>
            <person name="Landers T."/>
            <person name="Leger J."/>
            <person name="Levine S."/>
            <person name="Lewis D."/>
            <person name="Lewis T."/>
            <person name="Lindblad-toh K."/>
            <person name="Liu X."/>
            <person name="Lokyitsang T."/>
            <person name="Lokyitsang Y."/>
            <person name="Lucien O."/>
            <person name="Lui A."/>
            <person name="Ma L.J."/>
            <person name="Mabbitt R."/>
            <person name="Macdonald J."/>
            <person name="Maclean C."/>
            <person name="Major J."/>
            <person name="Manning J."/>
            <person name="Marabella R."/>
            <person name="Maru K."/>
            <person name="Matthews C."/>
            <person name="Mauceli E."/>
            <person name="Mccarthy M."/>
            <person name="Mcdonough S."/>
            <person name="Mcghee T."/>
            <person name="Meldrim J."/>
            <person name="Meneus L."/>
            <person name="Mesirov J."/>
            <person name="Mihalev A."/>
            <person name="Mihova T."/>
            <person name="Mikkelsen T."/>
            <person name="Mlenga V."/>
            <person name="Moru K."/>
            <person name="Mozes J."/>
            <person name="Mulrain L."/>
            <person name="Munson G."/>
            <person name="Naylor J."/>
            <person name="Newes C."/>
            <person name="Nguyen C."/>
            <person name="Nguyen N."/>
            <person name="Nguyen T."/>
            <person name="Nicol R."/>
            <person name="Nielsen C."/>
            <person name="Nizzari M."/>
            <person name="Norbu C."/>
            <person name="Norbu N."/>
            <person name="O'donnell P."/>
            <person name="Okoawo O."/>
            <person name="O'leary S."/>
            <person name="Omotosho B."/>
            <person name="O'neill K."/>
            <person name="Osman S."/>
            <person name="Parker S."/>
            <person name="Perrin D."/>
            <person name="Phunkhang P."/>
            <person name="Piqani B."/>
            <person name="Purcell S."/>
            <person name="Rachupka T."/>
            <person name="Ramasamy U."/>
            <person name="Rameau R."/>
            <person name="Ray V."/>
            <person name="Raymond C."/>
            <person name="Retta R."/>
            <person name="Richardson S."/>
            <person name="Rise C."/>
            <person name="Rodriguez J."/>
            <person name="Rogers J."/>
            <person name="Rogov P."/>
            <person name="Rutman M."/>
            <person name="Schupbach R."/>
            <person name="Seaman C."/>
            <person name="Settipalli S."/>
            <person name="Sharpe T."/>
            <person name="Sheridan J."/>
            <person name="Sherpa N."/>
            <person name="Shi J."/>
            <person name="Smirnov S."/>
            <person name="Smith C."/>
            <person name="Sougnez C."/>
            <person name="Spencer B."/>
            <person name="Stalker J."/>
            <person name="Stange-thomann N."/>
            <person name="Stavropoulos S."/>
            <person name="Stetson K."/>
            <person name="Stone C."/>
            <person name="Stone S."/>
            <person name="Stubbs M."/>
            <person name="Talamas J."/>
            <person name="Tchuinga P."/>
            <person name="Tenzing P."/>
            <person name="Tesfaye S."/>
            <person name="Theodore J."/>
            <person name="Thoulutsang Y."/>
            <person name="Topham K."/>
            <person name="Towey S."/>
            <person name="Tsamla T."/>
            <person name="Tsomo N."/>
            <person name="Vallee D."/>
            <person name="Vassiliev H."/>
            <person name="Venkataraman V."/>
            <person name="Vinson J."/>
            <person name="Vo A."/>
            <person name="Wade C."/>
            <person name="Wang S."/>
            <person name="Wangchuk T."/>
            <person name="Wangdi T."/>
            <person name="Whittaker C."/>
            <person name="Wilkinson J."/>
            <person name="Wu Y."/>
            <person name="Wyman D."/>
            <person name="Yadav S."/>
            <person name="Yang S."/>
            <person name="Yang X."/>
            <person name="Yeager S."/>
            <person name="Yee E."/>
            <person name="Young G."/>
            <person name="Zainoun J."/>
            <person name="Zembeck L."/>
            <person name="Zimmer A."/>
            <person name="Zody M."/>
            <person name="Lander E."/>
        </authorList>
    </citation>
    <scope>NUCLEOTIDE SEQUENCE [LARGE SCALE GENOMIC DNA]</scope>
</reference>
<dbReference type="Pfam" id="PF01039">
    <property type="entry name" value="Carboxyl_trans"/>
    <property type="match status" value="1"/>
</dbReference>
<evidence type="ECO:0000256" key="3">
    <source>
        <dbReference type="ARBA" id="ARBA00031109"/>
    </source>
</evidence>
<dbReference type="SUPFAM" id="SSF52096">
    <property type="entry name" value="ClpP/crotonase"/>
    <property type="match status" value="2"/>
</dbReference>
<dbReference type="AlphaFoldDB" id="H2ZDB3"/>
<dbReference type="STRING" id="51511.ENSCSAVP00000015579"/>
<keyword evidence="10" id="KW-1185">Reference proteome</keyword>
<dbReference type="GeneTree" id="ENSGT00940000164186"/>
<reference evidence="9" key="2">
    <citation type="submission" date="2025-08" db="UniProtKB">
        <authorList>
            <consortium name="Ensembl"/>
        </authorList>
    </citation>
    <scope>IDENTIFICATION</scope>
</reference>
<dbReference type="InterPro" id="IPR011762">
    <property type="entry name" value="COA_CT_N"/>
</dbReference>
<dbReference type="PROSITE" id="PS50989">
    <property type="entry name" value="COA_CT_CTER"/>
    <property type="match status" value="1"/>
</dbReference>
<dbReference type="OMA" id="FAYIEGQ"/>
<dbReference type="GO" id="GO:0006552">
    <property type="term" value="P:L-leucine catabolic process"/>
    <property type="evidence" value="ECO:0007669"/>
    <property type="project" value="UniProtKB-UniPathway"/>
</dbReference>
<dbReference type="GO" id="GO:0005739">
    <property type="term" value="C:mitochondrion"/>
    <property type="evidence" value="ECO:0007669"/>
    <property type="project" value="TreeGrafter"/>
</dbReference>
<comment type="pathway">
    <text evidence="1">Amino-acid degradation; L-leucine degradation; (S)-3-hydroxy-3-methylglutaryl-CoA from 3-isovaleryl-CoA: step 2/3.</text>
</comment>
<sequence>ETLLKRAKLGGGEKGINVHVKRNKKKLIRDRIRLLLDEDQPTLELSSLAGIELEYGDVPGAGIVTMIGKVNGIWCMVIANDATIKGGTVFPITLKKQLRAQEIALQNRLPTIYLVDSGGGFLPLQAQIFNEGGRSFYNEAVMSAAGVPQAAIVCGSCTAGAAYIPAMAEESVILHKTGTIFLGGPPLVFAATGQRITSEDLGGATLHCGVSGCTDHFAETEEEAITTMRDIVATMNVDGEGTDLPDPTEPSEDPLYDISLLEDLAPCKMSGYQLNAHHMLACVLDGSRFHEFKKMFGSTLVTGFGKVDGNLAGFAVSNGKITESSALKGSHFIQLCSQRNIPVVFLQNFGEDVTCQSSSETELIKAHCQLMQAIACCTTPSITITTGGLSGSLESHALGSLAMGSRFHFTYPNVKIGGYSPSQIAEAIHTEQNPGNKQSEDSLSDLKETFDLETDVFYAAARIRNDGVIMPTDTRAVIEKCLRIFKQNKKTTSEDFHANLRM</sequence>
<evidence type="ECO:0000256" key="4">
    <source>
        <dbReference type="ARBA" id="ARBA00031237"/>
    </source>
</evidence>
<protein>
    <recommendedName>
        <fullName evidence="2">methylcrotonoyl-CoA carboxylase</fullName>
        <ecNumber evidence="2">6.4.1.4</ecNumber>
    </recommendedName>
    <alternativeName>
        <fullName evidence="5">3-methylcrotonyl-CoA carboxylase 2</fullName>
    </alternativeName>
    <alternativeName>
        <fullName evidence="3">3-methylcrotonyl-CoA carboxylase non-biotin-containing subunit</fullName>
    </alternativeName>
    <alternativeName>
        <fullName evidence="4">3-methylcrotonyl-CoA:carbon dioxide ligase subunit beta</fullName>
    </alternativeName>
</protein>
<dbReference type="GO" id="GO:0004485">
    <property type="term" value="F:methylcrotonoyl-CoA carboxylase activity"/>
    <property type="evidence" value="ECO:0007669"/>
    <property type="project" value="UniProtKB-EC"/>
</dbReference>
<dbReference type="EC" id="6.4.1.4" evidence="2"/>
<evidence type="ECO:0000256" key="5">
    <source>
        <dbReference type="ARBA" id="ARBA00031404"/>
    </source>
</evidence>
<dbReference type="PANTHER" id="PTHR22855">
    <property type="entry name" value="ACETYL, PROPIONYL, PYRUVATE, AND GLUTACONYL CARBOXYLASE-RELATED"/>
    <property type="match status" value="1"/>
</dbReference>
<comment type="catalytic activity">
    <reaction evidence="6">
        <text>3-methylbut-2-enoyl-CoA + hydrogencarbonate + ATP = 3-methyl-(2E)-glutaconyl-CoA + ADP + phosphate + H(+)</text>
        <dbReference type="Rhea" id="RHEA:13589"/>
        <dbReference type="ChEBI" id="CHEBI:15378"/>
        <dbReference type="ChEBI" id="CHEBI:17544"/>
        <dbReference type="ChEBI" id="CHEBI:30616"/>
        <dbReference type="ChEBI" id="CHEBI:43474"/>
        <dbReference type="ChEBI" id="CHEBI:57344"/>
        <dbReference type="ChEBI" id="CHEBI:57346"/>
        <dbReference type="ChEBI" id="CHEBI:456216"/>
        <dbReference type="EC" id="6.4.1.4"/>
    </reaction>
</comment>
<dbReference type="InterPro" id="IPR011763">
    <property type="entry name" value="COA_CT_C"/>
</dbReference>
<reference evidence="9" key="3">
    <citation type="submission" date="2025-09" db="UniProtKB">
        <authorList>
            <consortium name="Ensembl"/>
        </authorList>
    </citation>
    <scope>IDENTIFICATION</scope>
</reference>
<proteinExistence type="predicted"/>
<dbReference type="UniPathway" id="UPA00363">
    <property type="reaction ID" value="UER00861"/>
</dbReference>
<accession>H2ZDB3</accession>
<name>H2ZDB3_CIOSA</name>
<dbReference type="PANTHER" id="PTHR22855:SF47">
    <property type="entry name" value="METHYLCROTONOYL-COA CARBOXYLASE"/>
    <property type="match status" value="1"/>
</dbReference>
<dbReference type="Gene3D" id="3.90.226.10">
    <property type="entry name" value="2-enoyl-CoA Hydratase, Chain A, domain 1"/>
    <property type="match status" value="2"/>
</dbReference>
<organism evidence="9 10">
    <name type="scientific">Ciona savignyi</name>
    <name type="common">Pacific transparent sea squirt</name>
    <dbReference type="NCBI Taxonomy" id="51511"/>
    <lineage>
        <taxon>Eukaryota</taxon>
        <taxon>Metazoa</taxon>
        <taxon>Chordata</taxon>
        <taxon>Tunicata</taxon>
        <taxon>Ascidiacea</taxon>
        <taxon>Phlebobranchia</taxon>
        <taxon>Cionidae</taxon>
        <taxon>Ciona</taxon>
    </lineage>
</organism>
<dbReference type="Proteomes" id="UP000007875">
    <property type="component" value="Unassembled WGS sequence"/>
</dbReference>
<evidence type="ECO:0000259" key="8">
    <source>
        <dbReference type="PROSITE" id="PS50989"/>
    </source>
</evidence>
<evidence type="ECO:0000256" key="2">
    <source>
        <dbReference type="ARBA" id="ARBA00026116"/>
    </source>
</evidence>
<dbReference type="InterPro" id="IPR045190">
    <property type="entry name" value="MCCB/AccD1-like"/>
</dbReference>
<dbReference type="InterPro" id="IPR034733">
    <property type="entry name" value="AcCoA_carboxyl_beta"/>
</dbReference>
<dbReference type="PROSITE" id="PS50980">
    <property type="entry name" value="COA_CT_NTER"/>
    <property type="match status" value="1"/>
</dbReference>
<feature type="domain" description="CoA carboxyltransferase C-terminal" evidence="8">
    <location>
        <begin position="250"/>
        <end position="502"/>
    </location>
</feature>
<dbReference type="Ensembl" id="ENSCSAVT00000015757.1">
    <property type="protein sequence ID" value="ENSCSAVP00000015579.1"/>
    <property type="gene ID" value="ENSCSAVG00000009149.1"/>
</dbReference>
<dbReference type="InterPro" id="IPR029045">
    <property type="entry name" value="ClpP/crotonase-like_dom_sf"/>
</dbReference>
<evidence type="ECO:0000313" key="9">
    <source>
        <dbReference type="Ensembl" id="ENSCSAVP00000015579.1"/>
    </source>
</evidence>